<comment type="caution">
    <text evidence="3">The sequence shown here is derived from an EMBL/GenBank/DDBJ whole genome shotgun (WGS) entry which is preliminary data.</text>
</comment>
<keyword evidence="1" id="KW-0802">TPR repeat</keyword>
<proteinExistence type="predicted"/>
<feature type="domain" description="DUF4470" evidence="2">
    <location>
        <begin position="164"/>
        <end position="271"/>
    </location>
</feature>
<reference evidence="3" key="1">
    <citation type="journal article" date="2021" name="Nat. Commun.">
        <title>Genetic determinants of endophytism in the Arabidopsis root mycobiome.</title>
        <authorList>
            <person name="Mesny F."/>
            <person name="Miyauchi S."/>
            <person name="Thiergart T."/>
            <person name="Pickel B."/>
            <person name="Atanasova L."/>
            <person name="Karlsson M."/>
            <person name="Huettel B."/>
            <person name="Barry K.W."/>
            <person name="Haridas S."/>
            <person name="Chen C."/>
            <person name="Bauer D."/>
            <person name="Andreopoulos W."/>
            <person name="Pangilinan J."/>
            <person name="LaButti K."/>
            <person name="Riley R."/>
            <person name="Lipzen A."/>
            <person name="Clum A."/>
            <person name="Drula E."/>
            <person name="Henrissat B."/>
            <person name="Kohler A."/>
            <person name="Grigoriev I.V."/>
            <person name="Martin F.M."/>
            <person name="Hacquard S."/>
        </authorList>
    </citation>
    <scope>NUCLEOTIDE SEQUENCE</scope>
    <source>
        <strain evidence="3">MPI-CAGE-AT-0016</strain>
    </source>
</reference>
<feature type="repeat" description="TPR" evidence="1">
    <location>
        <begin position="44"/>
        <end position="77"/>
    </location>
</feature>
<dbReference type="AlphaFoldDB" id="A0A8K0X1E0"/>
<dbReference type="EMBL" id="JAGPXD010000005">
    <property type="protein sequence ID" value="KAH7353513.1"/>
    <property type="molecule type" value="Genomic_DNA"/>
</dbReference>
<keyword evidence="4" id="KW-1185">Reference proteome</keyword>
<dbReference type="InterPro" id="IPR011990">
    <property type="entry name" value="TPR-like_helical_dom_sf"/>
</dbReference>
<dbReference type="Pfam" id="PF14737">
    <property type="entry name" value="DUF4470"/>
    <property type="match status" value="1"/>
</dbReference>
<dbReference type="SMART" id="SM00028">
    <property type="entry name" value="TPR"/>
    <property type="match status" value="2"/>
</dbReference>
<dbReference type="OrthoDB" id="2423701at2759"/>
<dbReference type="SUPFAM" id="SSF48452">
    <property type="entry name" value="TPR-like"/>
    <property type="match status" value="1"/>
</dbReference>
<accession>A0A8K0X1E0</accession>
<gene>
    <name evidence="3" type="ORF">B0T11DRAFT_320502</name>
</gene>
<evidence type="ECO:0000259" key="2">
    <source>
        <dbReference type="Pfam" id="PF14737"/>
    </source>
</evidence>
<evidence type="ECO:0000256" key="1">
    <source>
        <dbReference type="PROSITE-ProRule" id="PRU00339"/>
    </source>
</evidence>
<evidence type="ECO:0000313" key="3">
    <source>
        <dbReference type="EMBL" id="KAH7353513.1"/>
    </source>
</evidence>
<dbReference type="InterPro" id="IPR027974">
    <property type="entry name" value="DUF4470"/>
</dbReference>
<protein>
    <submittedName>
        <fullName evidence="3">Tetratricopeptide</fullName>
    </submittedName>
</protein>
<name>A0A8K0X1E0_9PEZI</name>
<dbReference type="InterPro" id="IPR019734">
    <property type="entry name" value="TPR_rpt"/>
</dbReference>
<dbReference type="PROSITE" id="PS50005">
    <property type="entry name" value="TPR"/>
    <property type="match status" value="2"/>
</dbReference>
<sequence length="861" mass="95764">MASTEPISDSAAARQRGNDFYRKGQFAQAQKAYGEAAELAPEDPAPWSNMSAIRFELGSYSAALTNIDKALKLSSDEPDDGPKKQKLYARKAKCHLHILALDEAAAAANYLGEDDASKALRSAIADAQKLWAALPDEAVVRKQILDRLPRYRSQIQDVPEYYAVGHDDAESLLDLELQLAIGNGGDVAFLMCGSGDAHHLFATLLELFRMDMGSGGKKLGRAHFTLVDINAAALARTLIIFDMLFIYTVLKRQKMPRVEDALVVISYIYSSPFVPEFVEMKVLESIRTLIDEFERDKDLPASAVLDTLWVPKATRDLVLRKLKQWAEPLGEAYTAKKLRAPIVKRFRRTQQQMEAAMGGLPPGPGAKNTQNEDDFSKVGAIFPNKAFLERRDPDLLPLLDAYRKKGSGAAAQKALEAHLDTKWRVNMTMLDMDYEPRRAIEASPGTDPMELLPVLDTDPNKVAEWLNPGIRPAKNSSGALDDIGTFFDTAAVSSLSLLGRVHIELIAGEMADVMERIRYDALEHRVPGASAPSKRPVDPSKFPREYDRIHMSNIPDYVGGPLTTHIHEQFLAEYVLMHDERQLAEHFGLARQKAPKKPGQDEMMARLMESVMGAQYGFATEDYFIWAPSGPKRVPRERLMSRPAMEHWLYSHLLKICIPHNRPVWSDRPVHAPLNLTAFLRLVALLHSVGYPAHWLSGVLEAAATGAITTTARPPRRLVLTVDDVAKRHPSRRISLGPWKAELTTLLSLWRRILGFGIVAPSLPAASAVIECAVTFPEFLHEAGRVPHFIVAFFHESALTSMGGIELPAMIQDDEQGSDVQGVKAFREKGCHLVTAFRYVTDTRTATFWMREDVVGRMLGT</sequence>
<dbReference type="Gene3D" id="1.25.40.10">
    <property type="entry name" value="Tetratricopeptide repeat domain"/>
    <property type="match status" value="1"/>
</dbReference>
<feature type="repeat" description="TPR" evidence="1">
    <location>
        <begin position="10"/>
        <end position="43"/>
    </location>
</feature>
<evidence type="ECO:0000313" key="4">
    <source>
        <dbReference type="Proteomes" id="UP000813385"/>
    </source>
</evidence>
<dbReference type="Proteomes" id="UP000813385">
    <property type="component" value="Unassembled WGS sequence"/>
</dbReference>
<organism evidence="3 4">
    <name type="scientific">Plectosphaerella cucumerina</name>
    <dbReference type="NCBI Taxonomy" id="40658"/>
    <lineage>
        <taxon>Eukaryota</taxon>
        <taxon>Fungi</taxon>
        <taxon>Dikarya</taxon>
        <taxon>Ascomycota</taxon>
        <taxon>Pezizomycotina</taxon>
        <taxon>Sordariomycetes</taxon>
        <taxon>Hypocreomycetidae</taxon>
        <taxon>Glomerellales</taxon>
        <taxon>Plectosphaerellaceae</taxon>
        <taxon>Plectosphaerella</taxon>
    </lineage>
</organism>